<dbReference type="AlphaFoldDB" id="X1LVR2"/>
<reference evidence="1" key="1">
    <citation type="journal article" date="2014" name="Front. Microbiol.">
        <title>High frequency of phylogenetically diverse reductive dehalogenase-homologous genes in deep subseafloor sedimentary metagenomes.</title>
        <authorList>
            <person name="Kawai M."/>
            <person name="Futagami T."/>
            <person name="Toyoda A."/>
            <person name="Takaki Y."/>
            <person name="Nishi S."/>
            <person name="Hori S."/>
            <person name="Arai W."/>
            <person name="Tsubouchi T."/>
            <person name="Morono Y."/>
            <person name="Uchiyama I."/>
            <person name="Ito T."/>
            <person name="Fujiyama A."/>
            <person name="Inagaki F."/>
            <person name="Takami H."/>
        </authorList>
    </citation>
    <scope>NUCLEOTIDE SEQUENCE</scope>
    <source>
        <strain evidence="1">Expedition CK06-06</strain>
    </source>
</reference>
<name>X1LVR2_9ZZZZ</name>
<comment type="caution">
    <text evidence="1">The sequence shown here is derived from an EMBL/GenBank/DDBJ whole genome shotgun (WGS) entry which is preliminary data.</text>
</comment>
<feature type="non-terminal residue" evidence="1">
    <location>
        <position position="1"/>
    </location>
</feature>
<organism evidence="1">
    <name type="scientific">marine sediment metagenome</name>
    <dbReference type="NCBI Taxonomy" id="412755"/>
    <lineage>
        <taxon>unclassified sequences</taxon>
        <taxon>metagenomes</taxon>
        <taxon>ecological metagenomes</taxon>
    </lineage>
</organism>
<feature type="non-terminal residue" evidence="1">
    <location>
        <position position="30"/>
    </location>
</feature>
<sequence>KCVIVQKRNMIVKALARADSAFIILAASIL</sequence>
<evidence type="ECO:0000313" key="1">
    <source>
        <dbReference type="EMBL" id="GAH98238.1"/>
    </source>
</evidence>
<accession>X1LVR2</accession>
<gene>
    <name evidence="1" type="ORF">S03H2_73183</name>
</gene>
<protein>
    <submittedName>
        <fullName evidence="1">Uncharacterized protein</fullName>
    </submittedName>
</protein>
<dbReference type="EMBL" id="BARU01050044">
    <property type="protein sequence ID" value="GAH98238.1"/>
    <property type="molecule type" value="Genomic_DNA"/>
</dbReference>
<proteinExistence type="predicted"/>